<keyword evidence="3" id="KW-1185">Reference proteome</keyword>
<comment type="caution">
    <text evidence="2">The sequence shown here is derived from an EMBL/GenBank/DDBJ whole genome shotgun (WGS) entry which is preliminary data.</text>
</comment>
<proteinExistence type="predicted"/>
<dbReference type="EMBL" id="JAIWYP010000006">
    <property type="protein sequence ID" value="KAH3814344.1"/>
    <property type="molecule type" value="Genomic_DNA"/>
</dbReference>
<sequence length="74" mass="8289">MLHYEMIRSVFQHSHLINQPDLRKSGKAKYSEEIPSAWYGAHQAGVGFEPGSPGQNAHVPTTALTERPKNVSFR</sequence>
<evidence type="ECO:0000313" key="2">
    <source>
        <dbReference type="EMBL" id="KAH3814344.1"/>
    </source>
</evidence>
<organism evidence="2 3">
    <name type="scientific">Dreissena polymorpha</name>
    <name type="common">Zebra mussel</name>
    <name type="synonym">Mytilus polymorpha</name>
    <dbReference type="NCBI Taxonomy" id="45954"/>
    <lineage>
        <taxon>Eukaryota</taxon>
        <taxon>Metazoa</taxon>
        <taxon>Spiralia</taxon>
        <taxon>Lophotrochozoa</taxon>
        <taxon>Mollusca</taxon>
        <taxon>Bivalvia</taxon>
        <taxon>Autobranchia</taxon>
        <taxon>Heteroconchia</taxon>
        <taxon>Euheterodonta</taxon>
        <taxon>Imparidentia</taxon>
        <taxon>Neoheterodontei</taxon>
        <taxon>Myida</taxon>
        <taxon>Dreissenoidea</taxon>
        <taxon>Dreissenidae</taxon>
        <taxon>Dreissena</taxon>
    </lineage>
</organism>
<feature type="region of interest" description="Disordered" evidence="1">
    <location>
        <begin position="45"/>
        <end position="74"/>
    </location>
</feature>
<dbReference type="Proteomes" id="UP000828390">
    <property type="component" value="Unassembled WGS sequence"/>
</dbReference>
<feature type="compositionally biased region" description="Polar residues" evidence="1">
    <location>
        <begin position="53"/>
        <end position="64"/>
    </location>
</feature>
<evidence type="ECO:0000256" key="1">
    <source>
        <dbReference type="SAM" id="MobiDB-lite"/>
    </source>
</evidence>
<gene>
    <name evidence="2" type="ORF">DPMN_142840</name>
</gene>
<reference evidence="2" key="2">
    <citation type="submission" date="2020-11" db="EMBL/GenBank/DDBJ databases">
        <authorList>
            <person name="McCartney M.A."/>
            <person name="Auch B."/>
            <person name="Kono T."/>
            <person name="Mallez S."/>
            <person name="Becker A."/>
            <person name="Gohl D.M."/>
            <person name="Silverstein K.A.T."/>
            <person name="Koren S."/>
            <person name="Bechman K.B."/>
            <person name="Herman A."/>
            <person name="Abrahante J.E."/>
            <person name="Garbe J."/>
        </authorList>
    </citation>
    <scope>NUCLEOTIDE SEQUENCE</scope>
    <source>
        <strain evidence="2">Duluth1</strain>
        <tissue evidence="2">Whole animal</tissue>
    </source>
</reference>
<dbReference type="AlphaFoldDB" id="A0A9D4GC09"/>
<name>A0A9D4GC09_DREPO</name>
<reference evidence="2" key="1">
    <citation type="journal article" date="2019" name="bioRxiv">
        <title>The Genome of the Zebra Mussel, Dreissena polymorpha: A Resource for Invasive Species Research.</title>
        <authorList>
            <person name="McCartney M.A."/>
            <person name="Auch B."/>
            <person name="Kono T."/>
            <person name="Mallez S."/>
            <person name="Zhang Y."/>
            <person name="Obille A."/>
            <person name="Becker A."/>
            <person name="Abrahante J.E."/>
            <person name="Garbe J."/>
            <person name="Badalamenti J.P."/>
            <person name="Herman A."/>
            <person name="Mangelson H."/>
            <person name="Liachko I."/>
            <person name="Sullivan S."/>
            <person name="Sone E.D."/>
            <person name="Koren S."/>
            <person name="Silverstein K.A.T."/>
            <person name="Beckman K.B."/>
            <person name="Gohl D.M."/>
        </authorList>
    </citation>
    <scope>NUCLEOTIDE SEQUENCE</scope>
    <source>
        <strain evidence="2">Duluth1</strain>
        <tissue evidence="2">Whole animal</tissue>
    </source>
</reference>
<evidence type="ECO:0000313" key="3">
    <source>
        <dbReference type="Proteomes" id="UP000828390"/>
    </source>
</evidence>
<protein>
    <submittedName>
        <fullName evidence="2">Uncharacterized protein</fullName>
    </submittedName>
</protein>
<accession>A0A9D4GC09</accession>